<dbReference type="GO" id="GO:0009279">
    <property type="term" value="C:cell outer membrane"/>
    <property type="evidence" value="ECO:0007669"/>
    <property type="project" value="UniProtKB-SubCell"/>
</dbReference>
<keyword evidence="4" id="KW-0472">Membrane</keyword>
<reference evidence="6 7" key="1">
    <citation type="submission" date="2018-04" db="EMBL/GenBank/DDBJ databases">
        <title>Complete genome sequence of the nitrogen-fixing bacterium Azospirillum humicireducens type strain SgZ-5.</title>
        <authorList>
            <person name="Yu Z."/>
        </authorList>
    </citation>
    <scope>NUCLEOTIDE SEQUENCE [LARGE SCALE GENOMIC DNA]</scope>
    <source>
        <strain evidence="6 7">SgZ-5</strain>
        <plasmid evidence="6 7">pYZ1</plasmid>
    </source>
</reference>
<name>A0A2R4VR26_9PROT</name>
<evidence type="ECO:0008006" key="8">
    <source>
        <dbReference type="Google" id="ProtNLM"/>
    </source>
</evidence>
<dbReference type="InterPro" id="IPR010583">
    <property type="entry name" value="MipA"/>
</dbReference>
<dbReference type="Proteomes" id="UP000077405">
    <property type="component" value="Plasmid pYZ1"/>
</dbReference>
<dbReference type="SUPFAM" id="SSF56925">
    <property type="entry name" value="OMPA-like"/>
    <property type="match status" value="1"/>
</dbReference>
<evidence type="ECO:0000313" key="6">
    <source>
        <dbReference type="EMBL" id="AWB06890.1"/>
    </source>
</evidence>
<protein>
    <recommendedName>
        <fullName evidence="8">MipA/OmpV family protein</fullName>
    </recommendedName>
</protein>
<accession>A0A2R4VR26</accession>
<evidence type="ECO:0000256" key="5">
    <source>
        <dbReference type="ARBA" id="ARBA00023237"/>
    </source>
</evidence>
<evidence type="ECO:0000256" key="3">
    <source>
        <dbReference type="ARBA" id="ARBA00022729"/>
    </source>
</evidence>
<keyword evidence="5" id="KW-0998">Cell outer membrane</keyword>
<evidence type="ECO:0000256" key="2">
    <source>
        <dbReference type="ARBA" id="ARBA00005722"/>
    </source>
</evidence>
<proteinExistence type="inferred from homology"/>
<dbReference type="InterPro" id="IPR011250">
    <property type="entry name" value="OMP/PagP_B-barrel"/>
</dbReference>
<dbReference type="PANTHER" id="PTHR38776:SF1">
    <property type="entry name" value="MLTA-INTERACTING PROTEIN-RELATED"/>
    <property type="match status" value="1"/>
</dbReference>
<geneLocation type="plasmid" evidence="6 7">
    <name>pYZ1</name>
</geneLocation>
<dbReference type="EMBL" id="CP028902">
    <property type="protein sequence ID" value="AWB06890.1"/>
    <property type="molecule type" value="Genomic_DNA"/>
</dbReference>
<evidence type="ECO:0000256" key="1">
    <source>
        <dbReference type="ARBA" id="ARBA00004442"/>
    </source>
</evidence>
<comment type="subcellular location">
    <subcellularLocation>
        <location evidence="1">Cell outer membrane</location>
    </subcellularLocation>
</comment>
<keyword evidence="7" id="KW-1185">Reference proteome</keyword>
<dbReference type="PANTHER" id="PTHR38776">
    <property type="entry name" value="MLTA-INTERACTING PROTEIN-RELATED"/>
    <property type="match status" value="1"/>
</dbReference>
<dbReference type="AlphaFoldDB" id="A0A2R4VR26"/>
<dbReference type="KEGG" id="ahu:A6A40_17735"/>
<keyword evidence="6" id="KW-0614">Plasmid</keyword>
<comment type="similarity">
    <text evidence="2">Belongs to the MipA/OmpV family.</text>
</comment>
<evidence type="ECO:0000313" key="7">
    <source>
        <dbReference type="Proteomes" id="UP000077405"/>
    </source>
</evidence>
<sequence length="342" mass="35626">MPAGCGSRTGGRLIPAAIDPDLRGSIAPAAMAAAGSHINPESRLAPFRSDSASDGRVRRDPLLDKAHITMMVTSFSRGAVLAATLCTALAGTATRAAADDEGSKPSKDWTFMLGGGAIYAPDYEGSNDYKAMPVPIVEVSWRDRVRLTTRGGAGIVATPFATDALKVDVGIGYHAGRKESDNDALKGLGNLDGGAVATARLGYRMGPVGVGLQVARDLGGDRDGLSATVEAEYAIRLFGDRARLSLSPHVTWADDNYMSSSFGITAAQSARSVHHLARYDAGAGFKDAGLSIGVSYAVTDSIQAVSRLGYTRILGDAADSPLVKQEGSADQFSTLAGLSYRW</sequence>
<organism evidence="6 7">
    <name type="scientific">Azospirillum humicireducens</name>
    <dbReference type="NCBI Taxonomy" id="1226968"/>
    <lineage>
        <taxon>Bacteria</taxon>
        <taxon>Pseudomonadati</taxon>
        <taxon>Pseudomonadota</taxon>
        <taxon>Alphaproteobacteria</taxon>
        <taxon>Rhodospirillales</taxon>
        <taxon>Azospirillaceae</taxon>
        <taxon>Azospirillum</taxon>
    </lineage>
</organism>
<evidence type="ECO:0000256" key="4">
    <source>
        <dbReference type="ARBA" id="ARBA00023136"/>
    </source>
</evidence>
<keyword evidence="3" id="KW-0732">Signal</keyword>
<gene>
    <name evidence="6" type="ORF">A6A40_17735</name>
</gene>
<dbReference type="Pfam" id="PF06629">
    <property type="entry name" value="MipA"/>
    <property type="match status" value="1"/>
</dbReference>